<evidence type="ECO:0000256" key="19">
    <source>
        <dbReference type="ARBA" id="ARBA00033727"/>
    </source>
</evidence>
<protein>
    <recommendedName>
        <fullName evidence="7 21">4-hydroxyphenylpyruvate dioxygenase</fullName>
    </recommendedName>
</protein>
<comment type="caution">
    <text evidence="24">The sequence shown here is derived from an EMBL/GenBank/DDBJ whole genome shotgun (WGS) entry which is preliminary data.</text>
</comment>
<evidence type="ECO:0000256" key="3">
    <source>
        <dbReference type="ARBA" id="ARBA00004496"/>
    </source>
</evidence>
<evidence type="ECO:0000256" key="1">
    <source>
        <dbReference type="ARBA" id="ARBA00004395"/>
    </source>
</evidence>
<dbReference type="EMBL" id="JAINUF010000014">
    <property type="protein sequence ID" value="KAJ8342999.1"/>
    <property type="molecule type" value="Genomic_DNA"/>
</dbReference>
<comment type="subcellular location">
    <subcellularLocation>
        <location evidence="3">Cytoplasm</location>
    </subcellularLocation>
    <subcellularLocation>
        <location evidence="2">Endoplasmic reticulum membrane</location>
        <topology evidence="2">Peripheral membrane protein</topology>
    </subcellularLocation>
    <subcellularLocation>
        <location evidence="1">Golgi apparatus membrane</location>
        <topology evidence="1">Peripheral membrane protein</topology>
    </subcellularLocation>
</comment>
<dbReference type="GO" id="GO:0006572">
    <property type="term" value="P:L-tyrosine catabolic process"/>
    <property type="evidence" value="ECO:0007669"/>
    <property type="project" value="UniProtKB-KW"/>
</dbReference>
<dbReference type="AlphaFoldDB" id="A0A9Q1EQD4"/>
<dbReference type="SUPFAM" id="SSF54593">
    <property type="entry name" value="Glyoxalase/Bleomycin resistance protein/Dihydroxybiphenyl dioxygenase"/>
    <property type="match status" value="1"/>
</dbReference>
<evidence type="ECO:0000256" key="6">
    <source>
        <dbReference type="ARBA" id="ARBA00011738"/>
    </source>
</evidence>
<dbReference type="PIRSF" id="PIRSF009283">
    <property type="entry name" value="HPP_dOase"/>
    <property type="match status" value="1"/>
</dbReference>
<comment type="subunit">
    <text evidence="6">Homodimer.</text>
</comment>
<dbReference type="CDD" id="cd07250">
    <property type="entry name" value="HPPD_C_like"/>
    <property type="match status" value="1"/>
</dbReference>
<evidence type="ECO:0000256" key="16">
    <source>
        <dbReference type="ARBA" id="ARBA00023034"/>
    </source>
</evidence>
<dbReference type="InterPro" id="IPR037523">
    <property type="entry name" value="VOC_core"/>
</dbReference>
<comment type="similarity">
    <text evidence="5 21">Belongs to the 4HPPD family.</text>
</comment>
<proteinExistence type="inferred from homology"/>
<evidence type="ECO:0000256" key="4">
    <source>
        <dbReference type="ARBA" id="ARBA00005162"/>
    </source>
</evidence>
<keyword evidence="12" id="KW-0828">Tyrosine catabolism</keyword>
<dbReference type="InterPro" id="IPR029068">
    <property type="entry name" value="Glyas_Bleomycin-R_OHBP_Dase"/>
</dbReference>
<dbReference type="FunFam" id="3.10.180.10:FF:000008">
    <property type="entry name" value="4-hydroxyphenylpyruvate dioxygenase"/>
    <property type="match status" value="1"/>
</dbReference>
<evidence type="ECO:0000256" key="20">
    <source>
        <dbReference type="ARBA" id="ARBA00048047"/>
    </source>
</evidence>
<dbReference type="Gene3D" id="3.10.180.10">
    <property type="entry name" value="2,3-Dihydroxybiphenyl 1,2-Dioxygenase, domain 1"/>
    <property type="match status" value="2"/>
</dbReference>
<evidence type="ECO:0000256" key="8">
    <source>
        <dbReference type="ARBA" id="ARBA00022490"/>
    </source>
</evidence>
<evidence type="ECO:0000256" key="12">
    <source>
        <dbReference type="ARBA" id="ARBA00022878"/>
    </source>
</evidence>
<dbReference type="GO" id="GO:0006559">
    <property type="term" value="P:L-phenylalanine catabolic process"/>
    <property type="evidence" value="ECO:0007669"/>
    <property type="project" value="UniProtKB-KW"/>
</dbReference>
<evidence type="ECO:0000256" key="11">
    <source>
        <dbReference type="ARBA" id="ARBA00022824"/>
    </source>
</evidence>
<dbReference type="PANTHER" id="PTHR11959">
    <property type="entry name" value="4-HYDROXYPHENYLPYRUVATE DIOXYGENASE"/>
    <property type="match status" value="1"/>
</dbReference>
<evidence type="ECO:0000256" key="18">
    <source>
        <dbReference type="ARBA" id="ARBA00023232"/>
    </source>
</evidence>
<organism evidence="24 25">
    <name type="scientific">Synaphobranchus kaupii</name>
    <name type="common">Kaup's arrowtooth eel</name>
    <dbReference type="NCBI Taxonomy" id="118154"/>
    <lineage>
        <taxon>Eukaryota</taxon>
        <taxon>Metazoa</taxon>
        <taxon>Chordata</taxon>
        <taxon>Craniata</taxon>
        <taxon>Vertebrata</taxon>
        <taxon>Euteleostomi</taxon>
        <taxon>Actinopterygii</taxon>
        <taxon>Neopterygii</taxon>
        <taxon>Teleostei</taxon>
        <taxon>Anguilliformes</taxon>
        <taxon>Synaphobranchidae</taxon>
        <taxon>Synaphobranchus</taxon>
    </lineage>
</organism>
<evidence type="ECO:0000256" key="22">
    <source>
        <dbReference type="PIRSR" id="PIRSR009283-1"/>
    </source>
</evidence>
<evidence type="ECO:0000256" key="2">
    <source>
        <dbReference type="ARBA" id="ARBA00004406"/>
    </source>
</evidence>
<keyword evidence="16" id="KW-0333">Golgi apparatus</keyword>
<evidence type="ECO:0000313" key="25">
    <source>
        <dbReference type="Proteomes" id="UP001152622"/>
    </source>
</evidence>
<evidence type="ECO:0000256" key="14">
    <source>
        <dbReference type="ARBA" id="ARBA00023002"/>
    </source>
</evidence>
<dbReference type="InterPro" id="IPR005956">
    <property type="entry name" value="4OHPhenylPyrv_dOase"/>
</dbReference>
<evidence type="ECO:0000256" key="13">
    <source>
        <dbReference type="ARBA" id="ARBA00022964"/>
    </source>
</evidence>
<keyword evidence="9 22" id="KW-0479">Metal-binding</keyword>
<dbReference type="GO" id="GO:0005789">
    <property type="term" value="C:endoplasmic reticulum membrane"/>
    <property type="evidence" value="ECO:0007669"/>
    <property type="project" value="UniProtKB-SubCell"/>
</dbReference>
<dbReference type="GO" id="GO:0000139">
    <property type="term" value="C:Golgi membrane"/>
    <property type="evidence" value="ECO:0007669"/>
    <property type="project" value="UniProtKB-SubCell"/>
</dbReference>
<feature type="domain" description="VOC" evidence="23">
    <location>
        <begin position="181"/>
        <end position="339"/>
    </location>
</feature>
<keyword evidence="25" id="KW-1185">Reference proteome</keyword>
<keyword evidence="17" id="KW-0472">Membrane</keyword>
<keyword evidence="11" id="KW-0256">Endoplasmic reticulum</keyword>
<evidence type="ECO:0000256" key="10">
    <source>
        <dbReference type="ARBA" id="ARBA00022737"/>
    </source>
</evidence>
<dbReference type="PROSITE" id="PS51819">
    <property type="entry name" value="VOC"/>
    <property type="match status" value="2"/>
</dbReference>
<comment type="catalytic activity">
    <reaction evidence="20">
        <text>3-(4-hydroxyphenyl)pyruvate + O2 = homogentisate + CO2</text>
        <dbReference type="Rhea" id="RHEA:16189"/>
        <dbReference type="ChEBI" id="CHEBI:15379"/>
        <dbReference type="ChEBI" id="CHEBI:16169"/>
        <dbReference type="ChEBI" id="CHEBI:16526"/>
        <dbReference type="ChEBI" id="CHEBI:36242"/>
        <dbReference type="EC" id="1.13.11.27"/>
    </reaction>
    <physiologicalReaction direction="left-to-right" evidence="20">
        <dbReference type="Rhea" id="RHEA:16190"/>
    </physiologicalReaction>
</comment>
<dbReference type="OrthoDB" id="414569at2759"/>
<feature type="binding site" evidence="22">
    <location>
        <position position="267"/>
    </location>
    <ligand>
        <name>Fe cation</name>
        <dbReference type="ChEBI" id="CHEBI:24875"/>
    </ligand>
</feature>
<dbReference type="Proteomes" id="UP001152622">
    <property type="component" value="Chromosome 14"/>
</dbReference>
<comment type="pathway">
    <text evidence="4">Amino-acid degradation; L-phenylalanine degradation; acetoacetate and fumarate from L-phenylalanine: step 3/6.</text>
</comment>
<evidence type="ECO:0000256" key="5">
    <source>
        <dbReference type="ARBA" id="ARBA00005877"/>
    </source>
</evidence>
<keyword evidence="18" id="KW-0585">Phenylalanine catabolism</keyword>
<dbReference type="InterPro" id="IPR041735">
    <property type="entry name" value="4OHPhenylPyrv_dOase_C"/>
</dbReference>
<dbReference type="FunFam" id="3.10.180.10:FF:000022">
    <property type="entry name" value="4-hydroxyphenylpyruvate dioxygenase"/>
    <property type="match status" value="1"/>
</dbReference>
<dbReference type="Pfam" id="PF00903">
    <property type="entry name" value="Glyoxalase"/>
    <property type="match status" value="2"/>
</dbReference>
<evidence type="ECO:0000256" key="15">
    <source>
        <dbReference type="ARBA" id="ARBA00023004"/>
    </source>
</evidence>
<comment type="cofactor">
    <cofactor evidence="22">
        <name>Fe cation</name>
        <dbReference type="ChEBI" id="CHEBI:24875"/>
    </cofactor>
    <text evidence="22">Binds 1 Fe cation per subunit.</text>
</comment>
<keyword evidence="10" id="KW-0677">Repeat</keyword>
<keyword evidence="13" id="KW-0223">Dioxygenase</keyword>
<feature type="binding site" evidence="22">
    <location>
        <position position="184"/>
    </location>
    <ligand>
        <name>Fe cation</name>
        <dbReference type="ChEBI" id="CHEBI:24875"/>
    </ligand>
</feature>
<dbReference type="NCBIfam" id="TIGR01263">
    <property type="entry name" value="4HPPD"/>
    <property type="match status" value="1"/>
</dbReference>
<accession>A0A9Q1EQD4</accession>
<evidence type="ECO:0000256" key="17">
    <source>
        <dbReference type="ARBA" id="ARBA00023136"/>
    </source>
</evidence>
<feature type="domain" description="VOC" evidence="23">
    <location>
        <begin position="18"/>
        <end position="149"/>
    </location>
</feature>
<dbReference type="GO" id="GO:0046872">
    <property type="term" value="F:metal ion binding"/>
    <property type="evidence" value="ECO:0007669"/>
    <property type="project" value="UniProtKB-KW"/>
</dbReference>
<evidence type="ECO:0000256" key="9">
    <source>
        <dbReference type="ARBA" id="ARBA00022723"/>
    </source>
</evidence>
<dbReference type="CDD" id="cd08342">
    <property type="entry name" value="HPPD_N_like"/>
    <property type="match status" value="1"/>
</dbReference>
<evidence type="ECO:0000259" key="23">
    <source>
        <dbReference type="PROSITE" id="PS51819"/>
    </source>
</evidence>
<keyword evidence="8" id="KW-0963">Cytoplasm</keyword>
<evidence type="ECO:0000313" key="24">
    <source>
        <dbReference type="EMBL" id="KAJ8342999.1"/>
    </source>
</evidence>
<evidence type="ECO:0000256" key="21">
    <source>
        <dbReference type="PIRNR" id="PIRNR009283"/>
    </source>
</evidence>
<dbReference type="GO" id="GO:0003868">
    <property type="term" value="F:4-hydroxyphenylpyruvate dioxygenase activity"/>
    <property type="evidence" value="ECO:0007669"/>
    <property type="project" value="UniProtKB-EC"/>
</dbReference>
<keyword evidence="14" id="KW-0560">Oxidoreductase</keyword>
<dbReference type="InterPro" id="IPR004360">
    <property type="entry name" value="Glyas_Fos-R_dOase_dom"/>
</dbReference>
<reference evidence="24" key="1">
    <citation type="journal article" date="2023" name="Science">
        <title>Genome structures resolve the early diversification of teleost fishes.</title>
        <authorList>
            <person name="Parey E."/>
            <person name="Louis A."/>
            <person name="Montfort J."/>
            <person name="Bouchez O."/>
            <person name="Roques C."/>
            <person name="Iampietro C."/>
            <person name="Lluch J."/>
            <person name="Castinel A."/>
            <person name="Donnadieu C."/>
            <person name="Desvignes T."/>
            <person name="Floi Bucao C."/>
            <person name="Jouanno E."/>
            <person name="Wen M."/>
            <person name="Mejri S."/>
            <person name="Dirks R."/>
            <person name="Jansen H."/>
            <person name="Henkel C."/>
            <person name="Chen W.J."/>
            <person name="Zahm M."/>
            <person name="Cabau C."/>
            <person name="Klopp C."/>
            <person name="Thompson A.W."/>
            <person name="Robinson-Rechavi M."/>
            <person name="Braasch I."/>
            <person name="Lecointre G."/>
            <person name="Bobe J."/>
            <person name="Postlethwait J.H."/>
            <person name="Berthelot C."/>
            <person name="Roest Crollius H."/>
            <person name="Guiguen Y."/>
        </authorList>
    </citation>
    <scope>NUCLEOTIDE SEQUENCE</scope>
    <source>
        <strain evidence="24">WJC10195</strain>
    </source>
</reference>
<dbReference type="PANTHER" id="PTHR11959:SF11">
    <property type="entry name" value="4-HYDROXYPHENYLPYRUVATE DIOXYGENASE"/>
    <property type="match status" value="1"/>
</dbReference>
<dbReference type="GO" id="GO:0042803">
    <property type="term" value="F:protein homodimerization activity"/>
    <property type="evidence" value="ECO:0007669"/>
    <property type="project" value="UniProtKB-ARBA"/>
</dbReference>
<sequence length="395" mass="45095">MTSYTDKGEKPERGRFVKFHHLTFWVGNAKQAAVFYCDKMGFEPLAYKGLETGSREMVSHVIRQDKILWVFQSALNPGNEEIGEHLVKHGDAVKDVAFQVEDCDFLVQKAKERGAVIVKEPWVEQDGFGKVKYAVVQTYGDTTHTFIEYLGPYKGLFLPGYREPLFKDPSLSKLPPGYLSFIDHIVGNQPNSKMEPVSDWYQKCLLFHRFWSIDDSQLHTQYSSLKSIVVTNYEETIKMPINEPAIGKRKSQIQEYVDYNGGAGVQHIALNTSNIIQAIINLRARGMEFLGAPDTYYSSLRAKLKTAKIKVKEDLDKLQELKILVDFDDKGYLLQIFTKPVQDRPTLFLEVIQRHNHFGFGAGNFQSLFEAIEKDQDARGNLTVLTSEAQPKTFY</sequence>
<feature type="binding site" evidence="22">
    <location>
        <position position="350"/>
    </location>
    <ligand>
        <name>Fe cation</name>
        <dbReference type="ChEBI" id="CHEBI:24875"/>
    </ligand>
</feature>
<keyword evidence="15 22" id="KW-0408">Iron</keyword>
<name>A0A9Q1EQD4_SYNKA</name>
<dbReference type="InterPro" id="IPR041736">
    <property type="entry name" value="4OHPhenylPyrv_dOase_N"/>
</dbReference>
<gene>
    <name evidence="24" type="ORF">SKAU_G00329270</name>
</gene>
<comment type="function">
    <text evidence="19">Catalyzes the conversion of 4-hydroxyphenylpyruvic acid to homogentisic acid, one of the steps in tyrosine catabolism.</text>
</comment>
<evidence type="ECO:0000256" key="7">
    <source>
        <dbReference type="ARBA" id="ARBA00018452"/>
    </source>
</evidence>